<dbReference type="KEGG" id="mro:MROS_1407"/>
<dbReference type="EMBL" id="CP003557">
    <property type="protein sequence ID" value="AFN74644.1"/>
    <property type="molecule type" value="Genomic_DNA"/>
</dbReference>
<organism evidence="2 3">
    <name type="scientific">Melioribacter roseus (strain DSM 23840 / JCM 17771 / VKM B-2668 / P3M-2)</name>
    <dbReference type="NCBI Taxonomy" id="1191523"/>
    <lineage>
        <taxon>Bacteria</taxon>
        <taxon>Pseudomonadati</taxon>
        <taxon>Ignavibacteriota</taxon>
        <taxon>Ignavibacteria</taxon>
        <taxon>Ignavibacteriales</taxon>
        <taxon>Melioribacteraceae</taxon>
        <taxon>Melioribacter</taxon>
    </lineage>
</organism>
<dbReference type="InterPro" id="IPR052894">
    <property type="entry name" value="AsmA-related"/>
</dbReference>
<sequence length="615" mass="71321">MRKGFVFFLLFFILAVSAVVYFFADRWIESAIESSIESVTGAKAEIDDLRLKFIPIEITWKRLQIANPYNTWTNALETGDVEFEVDFNQLLRKKIIIERIDVDGIQILSKRATDGALPEEERKKSTFYRAEKSFTQSYRKAFDELMENVPRFDLNDIKRNFNPDSLIKLLDLQTYYYADSLGKKVAETAGQWNDIVNQYERNKNKLIEQLEEIKKIDPKSLNNAQNILAAIEKADKGYRTLMQIKAEYEERFDKIKREAEYYKNAFDTLRKISSEDFEKLKRMARLPDIKSPKLAPVIIGNEIQERAMNYIAYAELINASVQKYKPEPDYEKPPRFEGQNIEFPAEGRYPDFWIKKIKVNGGNPGGGIFVGEGIIENVSDNQNLTGEPITFKLEGELSNSRRVLISGTIERRNFRKTDKYTVELRGVPVGKIKLGAKKFLPAEINSALLSTKADIFINENNLNVILDNTFSNMILFFEKQPESIVERIVYNALNNINNLSATLRFWINGGKYDISLGTNLDEEIAAGVRKSIGQEVERLKSTLKERFDKIVAAKRAELEQIYREKVVPVEEQIDKYKDLLENYDKLIEEKKKELNRRLEEEKKGFLEKQLNKFIK</sequence>
<dbReference type="Proteomes" id="UP000009011">
    <property type="component" value="Chromosome"/>
</dbReference>
<evidence type="ECO:0000313" key="2">
    <source>
        <dbReference type="EMBL" id="AFN74644.1"/>
    </source>
</evidence>
<dbReference type="GO" id="GO:0090313">
    <property type="term" value="P:regulation of protein targeting to membrane"/>
    <property type="evidence" value="ECO:0007669"/>
    <property type="project" value="TreeGrafter"/>
</dbReference>
<feature type="coiled-coil region" evidence="1">
    <location>
        <begin position="569"/>
        <end position="608"/>
    </location>
</feature>
<protein>
    <recommendedName>
        <fullName evidence="4">TIGR03545 family protein</fullName>
    </recommendedName>
</protein>
<proteinExistence type="predicted"/>
<dbReference type="InterPro" id="IPR019934">
    <property type="entry name" value="CHP03545"/>
</dbReference>
<accession>I6ZRE6</accession>
<dbReference type="AlphaFoldDB" id="I6ZRE6"/>
<dbReference type="RefSeq" id="WP_014856078.1">
    <property type="nucleotide sequence ID" value="NC_018178.1"/>
</dbReference>
<feature type="coiled-coil region" evidence="1">
    <location>
        <begin position="196"/>
        <end position="265"/>
    </location>
</feature>
<dbReference type="STRING" id="1191523.MROS_1407"/>
<dbReference type="OrthoDB" id="1522098at2"/>
<dbReference type="NCBIfam" id="TIGR03545">
    <property type="entry name" value="TIGR03545 family protein"/>
    <property type="match status" value="1"/>
</dbReference>
<evidence type="ECO:0000313" key="3">
    <source>
        <dbReference type="Proteomes" id="UP000009011"/>
    </source>
</evidence>
<dbReference type="eggNOG" id="COG2982">
    <property type="taxonomic scope" value="Bacteria"/>
</dbReference>
<gene>
    <name evidence="2" type="ordered locus">MROS_1407</name>
</gene>
<dbReference type="PANTHER" id="PTHR30441:SF8">
    <property type="entry name" value="DUF748 DOMAIN-CONTAINING PROTEIN"/>
    <property type="match status" value="1"/>
</dbReference>
<keyword evidence="3" id="KW-1185">Reference proteome</keyword>
<keyword evidence="1" id="KW-0175">Coiled coil</keyword>
<evidence type="ECO:0000256" key="1">
    <source>
        <dbReference type="SAM" id="Coils"/>
    </source>
</evidence>
<dbReference type="PANTHER" id="PTHR30441">
    <property type="entry name" value="DUF748 DOMAIN-CONTAINING PROTEIN"/>
    <property type="match status" value="1"/>
</dbReference>
<dbReference type="HOGENOM" id="CLU_411999_0_0_10"/>
<reference evidence="2 3" key="1">
    <citation type="journal article" date="2013" name="PLoS ONE">
        <title>Genomic analysis of Melioribacter roseus, facultatively anaerobic organotrophic bacterium representing a novel deep lineage within Bacteriodetes/Chlorobi group.</title>
        <authorList>
            <person name="Kadnikov V.V."/>
            <person name="Mardanov A.V."/>
            <person name="Podosokorskaya O.A."/>
            <person name="Gavrilov S.N."/>
            <person name="Kublanov I.V."/>
            <person name="Beletsky A.V."/>
            <person name="Bonch-Osmolovskaya E.A."/>
            <person name="Ravin N.V."/>
        </authorList>
    </citation>
    <scope>NUCLEOTIDE SEQUENCE [LARGE SCALE GENOMIC DNA]</scope>
    <source>
        <strain evidence="3">JCM 17771 / P3M-2</strain>
    </source>
</reference>
<dbReference type="GO" id="GO:0005886">
    <property type="term" value="C:plasma membrane"/>
    <property type="evidence" value="ECO:0007669"/>
    <property type="project" value="TreeGrafter"/>
</dbReference>
<evidence type="ECO:0008006" key="4">
    <source>
        <dbReference type="Google" id="ProtNLM"/>
    </source>
</evidence>
<name>I6ZRE6_MELRP</name>